<dbReference type="AlphaFoldDB" id="A0A6P7FK97"/>
<feature type="transmembrane region" description="Helical" evidence="7">
    <location>
        <begin position="331"/>
        <end position="350"/>
    </location>
</feature>
<keyword evidence="5 7" id="KW-1133">Transmembrane helix</keyword>
<evidence type="ECO:0000256" key="3">
    <source>
        <dbReference type="ARBA" id="ARBA00022475"/>
    </source>
</evidence>
<dbReference type="Pfam" id="PF09815">
    <property type="entry name" value="XK-related"/>
    <property type="match status" value="1"/>
</dbReference>
<keyword evidence="4 7" id="KW-0812">Transmembrane</keyword>
<protein>
    <recommendedName>
        <fullName evidence="7">XK-related protein</fullName>
    </recommendedName>
</protein>
<dbReference type="PANTHER" id="PTHR16024:SF6">
    <property type="entry name" value="XK-RELATED PROTEIN"/>
    <property type="match status" value="1"/>
</dbReference>
<proteinExistence type="inferred from homology"/>
<dbReference type="PANTHER" id="PTHR16024">
    <property type="entry name" value="XK-RELATED PROTEIN"/>
    <property type="match status" value="1"/>
</dbReference>
<evidence type="ECO:0000256" key="5">
    <source>
        <dbReference type="ARBA" id="ARBA00022989"/>
    </source>
</evidence>
<evidence type="ECO:0000313" key="8">
    <source>
        <dbReference type="EnsemblMetazoa" id="XP_050510374.1"/>
    </source>
</evidence>
<dbReference type="RefSeq" id="XP_028135447.1">
    <property type="nucleotide sequence ID" value="XM_028279646.1"/>
</dbReference>
<dbReference type="FunCoup" id="A0A6P7FK97">
    <property type="interactions" value="347"/>
</dbReference>
<feature type="transmembrane region" description="Helical" evidence="7">
    <location>
        <begin position="106"/>
        <end position="128"/>
    </location>
</feature>
<dbReference type="Proteomes" id="UP001652700">
    <property type="component" value="Unplaced"/>
</dbReference>
<feature type="transmembrane region" description="Helical" evidence="7">
    <location>
        <begin position="304"/>
        <end position="324"/>
    </location>
</feature>
<reference evidence="8" key="2">
    <citation type="submission" date="2025-05" db="UniProtKB">
        <authorList>
            <consortium name="EnsemblMetazoa"/>
        </authorList>
    </citation>
    <scope>IDENTIFICATION</scope>
</reference>
<evidence type="ECO:0000256" key="7">
    <source>
        <dbReference type="RuleBase" id="RU910716"/>
    </source>
</evidence>
<evidence type="ECO:0000256" key="4">
    <source>
        <dbReference type="ARBA" id="ARBA00022692"/>
    </source>
</evidence>
<dbReference type="GO" id="GO:0070782">
    <property type="term" value="P:phosphatidylserine exposure on apoptotic cell surface"/>
    <property type="evidence" value="ECO:0007669"/>
    <property type="project" value="TreeGrafter"/>
</dbReference>
<evidence type="ECO:0000313" key="10">
    <source>
        <dbReference type="RefSeq" id="XP_028135447.1"/>
    </source>
</evidence>
<name>A0A6P7FK97_DIAVI</name>
<keyword evidence="3" id="KW-1003">Cell membrane</keyword>
<sequence>MTILYQSKMCNSEREERDEVDRIPSKDRATNWDVAGFVFSIISHIADVFFDCNVAYRYYANKQLAYFFATLAFIIVPAIINTAFSVRMYVLDPGNANTSTNLTKRFTRKGMCILFVLIFQLAPILRYFDALKYALRSQKAEKNHDVENQRKYYELMVKEDSDVALLRVLECFLEAAPQLILQLAIIFQSHGREMEGKNTFTIVHQLLSIGSSFVSMAWAMASYQRLLRVSLKTKNNVSWAGTFVHFMWHFLVTVSRILCISVIASIYPTETILIIIGHWFLMTLWLACSSGTNDFCNQNSMYDFLFYCILGAVYIFTHVVLVAGPTCCKYVIFYCVLFAENTIANVVWIVSADEELREKVYYLPIILLNVIPFFLGLIFMLLYYKVFHPNLNTGYKPQRTAVVTPESPTS</sequence>
<dbReference type="GO" id="GO:1902742">
    <property type="term" value="P:apoptotic process involved in development"/>
    <property type="evidence" value="ECO:0007669"/>
    <property type="project" value="TreeGrafter"/>
</dbReference>
<accession>A0A6P7FK97</accession>
<evidence type="ECO:0000256" key="2">
    <source>
        <dbReference type="ARBA" id="ARBA00008789"/>
    </source>
</evidence>
<dbReference type="OrthoDB" id="6136301at2759"/>
<feature type="transmembrane region" description="Helical" evidence="7">
    <location>
        <begin position="202"/>
        <end position="223"/>
    </location>
</feature>
<dbReference type="GeneID" id="114330324"/>
<evidence type="ECO:0000256" key="6">
    <source>
        <dbReference type="ARBA" id="ARBA00023136"/>
    </source>
</evidence>
<organism evidence="10">
    <name type="scientific">Diabrotica virgifera virgifera</name>
    <name type="common">western corn rootworm</name>
    <dbReference type="NCBI Taxonomy" id="50390"/>
    <lineage>
        <taxon>Eukaryota</taxon>
        <taxon>Metazoa</taxon>
        <taxon>Ecdysozoa</taxon>
        <taxon>Arthropoda</taxon>
        <taxon>Hexapoda</taxon>
        <taxon>Insecta</taxon>
        <taxon>Pterygota</taxon>
        <taxon>Neoptera</taxon>
        <taxon>Endopterygota</taxon>
        <taxon>Coleoptera</taxon>
        <taxon>Polyphaga</taxon>
        <taxon>Cucujiformia</taxon>
        <taxon>Chrysomeloidea</taxon>
        <taxon>Chrysomelidae</taxon>
        <taxon>Galerucinae</taxon>
        <taxon>Diabroticina</taxon>
        <taxon>Diabroticites</taxon>
        <taxon>Diabrotica</taxon>
    </lineage>
</organism>
<keyword evidence="9" id="KW-1185">Reference proteome</keyword>
<feature type="transmembrane region" description="Helical" evidence="7">
    <location>
        <begin position="243"/>
        <end position="264"/>
    </location>
</feature>
<feature type="transmembrane region" description="Helical" evidence="7">
    <location>
        <begin position="362"/>
        <end position="384"/>
    </location>
</feature>
<feature type="transmembrane region" description="Helical" evidence="7">
    <location>
        <begin position="64"/>
        <end position="86"/>
    </location>
</feature>
<gene>
    <name evidence="10" type="primary">LOC114330324</name>
</gene>
<dbReference type="GO" id="GO:0005886">
    <property type="term" value="C:plasma membrane"/>
    <property type="evidence" value="ECO:0007669"/>
    <property type="project" value="UniProtKB-SubCell"/>
</dbReference>
<dbReference type="KEGG" id="dvv:114330324"/>
<dbReference type="InterPro" id="IPR050895">
    <property type="entry name" value="XK-related_scramblase"/>
</dbReference>
<dbReference type="InParanoid" id="A0A6P7FK97"/>
<dbReference type="InterPro" id="IPR018629">
    <property type="entry name" value="XK-rel"/>
</dbReference>
<dbReference type="GO" id="GO:0043652">
    <property type="term" value="P:engulfment of apoptotic cell"/>
    <property type="evidence" value="ECO:0007669"/>
    <property type="project" value="TreeGrafter"/>
</dbReference>
<dbReference type="RefSeq" id="XP_050510374.1">
    <property type="nucleotide sequence ID" value="XM_050654417.1"/>
</dbReference>
<reference evidence="10" key="1">
    <citation type="submission" date="2025-04" db="UniProtKB">
        <authorList>
            <consortium name="RefSeq"/>
        </authorList>
    </citation>
    <scope>IDENTIFICATION</scope>
    <source>
        <tissue evidence="10">Whole insect</tissue>
    </source>
</reference>
<evidence type="ECO:0000256" key="1">
    <source>
        <dbReference type="ARBA" id="ARBA00004651"/>
    </source>
</evidence>
<comment type="similarity">
    <text evidence="2 7">Belongs to the XK family.</text>
</comment>
<evidence type="ECO:0000313" key="9">
    <source>
        <dbReference type="Proteomes" id="UP001652700"/>
    </source>
</evidence>
<dbReference type="EnsemblMetazoa" id="XM_050654417.1">
    <property type="protein sequence ID" value="XP_050510374.1"/>
    <property type="gene ID" value="LOC114330324"/>
</dbReference>
<keyword evidence="6 7" id="KW-0472">Membrane</keyword>
<feature type="transmembrane region" description="Helical" evidence="7">
    <location>
        <begin position="271"/>
        <end position="292"/>
    </location>
</feature>
<comment type="subcellular location">
    <subcellularLocation>
        <location evidence="1">Cell membrane</location>
        <topology evidence="1">Multi-pass membrane protein</topology>
    </subcellularLocation>
    <subcellularLocation>
        <location evidence="7">Membrane</location>
        <topology evidence="7">Multi-pass membrane protein</topology>
    </subcellularLocation>
</comment>